<dbReference type="Proteomes" id="UP000472277">
    <property type="component" value="Chromosome 13"/>
</dbReference>
<feature type="compositionally biased region" description="Polar residues" evidence="5">
    <location>
        <begin position="770"/>
        <end position="794"/>
    </location>
</feature>
<dbReference type="PROSITE" id="PS50021">
    <property type="entry name" value="CH"/>
    <property type="match status" value="1"/>
</dbReference>
<keyword evidence="2 4" id="KW-0862">Zinc</keyword>
<dbReference type="AlphaFoldDB" id="A0A673WQ00"/>
<sequence length="1176" mass="129078">MASPAADIGQPHQRHLLSESASEPAFLEAQKWIEAVTGRCFGDKDFRGGLENGILLCELLSSIKPGLVKKINRLPTPIAGLDNLSVFLRGCEELGLKGSQLFDPGDLQDTSTRPKAKVADCSRKLTNVLITIYWLGRAANSCTSYNGPTLDLKEFEGLLSQMRKEAEETESPQRSIRDSGYIDSWDSERSDSLSPPRHGREDSFDSLDSFGSRSRQTPSPDVLVTRGIGSDGRGSDSESDVGPHGGRKLPDVRKDDMLARRTSVSEPRVMVPFNQYLPNKSNASGYVPTPLRRKRGDREGREEDGGRGGGGGRKSWSTATSPIGSNRPFRSVSMIDMRCEEDASLPHHSQVRHELMHNQYNMMKEEEDHWQDDLARWKSRRRSVSQDLIKKEEERKMMEKLMTGEGGAISQRRKSIKTYREIVEEKERRENELREAYQSARTPEEAALVLHRYAQRFTISEAVLERLQLPKLLDRSVSEDPTTATSTRLPLTPTSRSPNSTSPEEDPNGPLKYLRQQSLPAPKFTATVEAQVAGFPQGQSHRPRIQSRTPEPNPSIQAASPKSVPLLTPKPYTQSKGTQMLAGPKPGKVDGLLRVNGNMGNDEVAAPESDGRTSPGRFYPSTATPTASSDPSDTPPCVATPPPTHSPSPRASPLTAMTTVAHGGTSAAVSPSSVPGEGDAQEKSNAQESIPPSRPTSLPSELQSTESIAEAGGRSAAGPLKDGETNTAAAAVQPSSATESQHATKEQTEACTNATAIRQNATVPCPVQSEHATQQAQPMTAQVSEPSLELSQSAEEVAALADPGPVRNKPPCEAPTTELANSASFPPETGNPRLGLRWEFFAPPEGEEPKQGKVPVTQVSSPVVIQAKRGDRWAWDPDEERKRQERWQQEQERMLQEKYQREQEKLKQEWERAQREVEEEERRYHEEERRILEETVAPLTPLSCNLPSPIRGDAPAPMDPQDTIVRSLADWERKQELLERQGGSTESVEWKRQDNDRSSDISTASRDESLKTAVSSISQNSSQTDKLTPSLKNGQRAPPVMAQPPNKKQHPEVLLDCTKPSQQTPSRDRRCGSIETMGPSPLKSPTTCPSDMPPSPNRSVSGKKLCSSCGHPLGKGAAMIIETLSLYFHIQCFKCGVCKGQLGDTATGTDVRIRNGLLNCHQCYIRSRSAGQPTTL</sequence>
<dbReference type="GO" id="GO:0001725">
    <property type="term" value="C:stress fiber"/>
    <property type="evidence" value="ECO:0007669"/>
    <property type="project" value="TreeGrafter"/>
</dbReference>
<feature type="region of interest" description="Disordered" evidence="5">
    <location>
        <begin position="163"/>
        <end position="263"/>
    </location>
</feature>
<proteinExistence type="predicted"/>
<gene>
    <name evidence="8" type="primary">LIMCH1</name>
</gene>
<dbReference type="GO" id="GO:0051893">
    <property type="term" value="P:regulation of focal adhesion assembly"/>
    <property type="evidence" value="ECO:0007669"/>
    <property type="project" value="TreeGrafter"/>
</dbReference>
<reference evidence="8" key="2">
    <citation type="submission" date="2025-09" db="UniProtKB">
        <authorList>
            <consortium name="Ensembl"/>
        </authorList>
    </citation>
    <scope>IDENTIFICATION</scope>
</reference>
<reference evidence="8" key="1">
    <citation type="submission" date="2025-08" db="UniProtKB">
        <authorList>
            <consortium name="Ensembl"/>
        </authorList>
    </citation>
    <scope>IDENTIFICATION</scope>
</reference>
<feature type="compositionally biased region" description="Polar residues" evidence="5">
    <location>
        <begin position="315"/>
        <end position="324"/>
    </location>
</feature>
<dbReference type="Gene3D" id="1.10.418.10">
    <property type="entry name" value="Calponin-like domain"/>
    <property type="match status" value="1"/>
</dbReference>
<dbReference type="PROSITE" id="PS00478">
    <property type="entry name" value="LIM_DOMAIN_1"/>
    <property type="match status" value="1"/>
</dbReference>
<dbReference type="Pfam" id="PF00412">
    <property type="entry name" value="LIM"/>
    <property type="match status" value="1"/>
</dbReference>
<dbReference type="PANTHER" id="PTHR15551:SF5">
    <property type="entry name" value="LIM AND CALPONIN HOMOLOGY DOMAINS-CONTAINING PROTEIN 1 ISOFORM X1"/>
    <property type="match status" value="1"/>
</dbReference>
<dbReference type="SUPFAM" id="SSF47576">
    <property type="entry name" value="Calponin-homology domain, CH-domain"/>
    <property type="match status" value="1"/>
</dbReference>
<dbReference type="Gene3D" id="2.10.110.10">
    <property type="entry name" value="Cysteine Rich Protein"/>
    <property type="match status" value="1"/>
</dbReference>
<feature type="region of interest" description="Disordered" evidence="5">
    <location>
        <begin position="477"/>
        <end position="514"/>
    </location>
</feature>
<dbReference type="GO" id="GO:0080090">
    <property type="term" value="P:regulation of primary metabolic process"/>
    <property type="evidence" value="ECO:0007669"/>
    <property type="project" value="UniProtKB-ARBA"/>
</dbReference>
<evidence type="ECO:0000259" key="6">
    <source>
        <dbReference type="PROSITE" id="PS50021"/>
    </source>
</evidence>
<dbReference type="InterPro" id="IPR031865">
    <property type="entry name" value="DUF4757"/>
</dbReference>
<dbReference type="InterPro" id="IPR001715">
    <property type="entry name" value="CH_dom"/>
</dbReference>
<organism evidence="8 9">
    <name type="scientific">Salmo trutta</name>
    <name type="common">Brown trout</name>
    <dbReference type="NCBI Taxonomy" id="8032"/>
    <lineage>
        <taxon>Eukaryota</taxon>
        <taxon>Metazoa</taxon>
        <taxon>Chordata</taxon>
        <taxon>Craniata</taxon>
        <taxon>Vertebrata</taxon>
        <taxon>Euteleostomi</taxon>
        <taxon>Actinopterygii</taxon>
        <taxon>Neopterygii</taxon>
        <taxon>Teleostei</taxon>
        <taxon>Protacanthopterygii</taxon>
        <taxon>Salmoniformes</taxon>
        <taxon>Salmonidae</taxon>
        <taxon>Salmoninae</taxon>
        <taxon>Salmo</taxon>
    </lineage>
</organism>
<feature type="compositionally biased region" description="Polar residues" evidence="5">
    <location>
        <begin position="1012"/>
        <end position="1033"/>
    </location>
</feature>
<dbReference type="PROSITE" id="PS50023">
    <property type="entry name" value="LIM_DOMAIN_2"/>
    <property type="match status" value="1"/>
</dbReference>
<feature type="compositionally biased region" description="Low complexity" evidence="5">
    <location>
        <begin position="620"/>
        <end position="636"/>
    </location>
</feature>
<dbReference type="SMART" id="SM00132">
    <property type="entry name" value="LIM"/>
    <property type="match status" value="1"/>
</dbReference>
<feature type="region of interest" description="Disordered" evidence="5">
    <location>
        <begin position="870"/>
        <end position="1096"/>
    </location>
</feature>
<feature type="compositionally biased region" description="Polar residues" evidence="5">
    <location>
        <begin position="683"/>
        <end position="707"/>
    </location>
</feature>
<dbReference type="InterPro" id="IPR003096">
    <property type="entry name" value="SM22_calponin"/>
</dbReference>
<dbReference type="CDD" id="cd08368">
    <property type="entry name" value="LIM"/>
    <property type="match status" value="1"/>
</dbReference>
<feature type="compositionally biased region" description="Polar residues" evidence="5">
    <location>
        <begin position="725"/>
        <end position="741"/>
    </location>
</feature>
<dbReference type="GeneTree" id="ENSGT00950000183159"/>
<evidence type="ECO:0000313" key="8">
    <source>
        <dbReference type="Ensembl" id="ENSSTUP00000010732.1"/>
    </source>
</evidence>
<feature type="compositionally biased region" description="Basic and acidic residues" evidence="5">
    <location>
        <begin position="969"/>
        <end position="979"/>
    </location>
</feature>
<dbReference type="PANTHER" id="PTHR15551">
    <property type="entry name" value="LIM DOMAIN ONLY 7"/>
    <property type="match status" value="1"/>
</dbReference>
<dbReference type="FunFam" id="2.10.110.10:FF:000041">
    <property type="entry name" value="LIM and calponin homology domains 1"/>
    <property type="match status" value="1"/>
</dbReference>
<evidence type="ECO:0000313" key="9">
    <source>
        <dbReference type="Proteomes" id="UP000472277"/>
    </source>
</evidence>
<feature type="compositionally biased region" description="Basic and acidic residues" evidence="5">
    <location>
        <begin position="988"/>
        <end position="1010"/>
    </location>
</feature>
<protein>
    <submittedName>
        <fullName evidence="8">LIM and calponin homology domains 1</fullName>
    </submittedName>
</protein>
<dbReference type="SMART" id="SM00033">
    <property type="entry name" value="CH"/>
    <property type="match status" value="1"/>
</dbReference>
<feature type="compositionally biased region" description="Basic and acidic residues" evidence="5">
    <location>
        <begin position="296"/>
        <end position="306"/>
    </location>
</feature>
<keyword evidence="9" id="KW-1185">Reference proteome</keyword>
<dbReference type="GO" id="GO:0010604">
    <property type="term" value="P:positive regulation of macromolecule metabolic process"/>
    <property type="evidence" value="ECO:0007669"/>
    <property type="project" value="UniProtKB-ARBA"/>
</dbReference>
<dbReference type="InterPro" id="IPR001781">
    <property type="entry name" value="Znf_LIM"/>
</dbReference>
<dbReference type="Pfam" id="PF00307">
    <property type="entry name" value="CH"/>
    <property type="match status" value="1"/>
</dbReference>
<keyword evidence="1 4" id="KW-0479">Metal-binding</keyword>
<dbReference type="PRINTS" id="PR00888">
    <property type="entry name" value="SM22CALPONIN"/>
</dbReference>
<dbReference type="GO" id="GO:0046872">
    <property type="term" value="F:metal ion binding"/>
    <property type="evidence" value="ECO:0007669"/>
    <property type="project" value="UniProtKB-KW"/>
</dbReference>
<feature type="compositionally biased region" description="Polar residues" evidence="5">
    <location>
        <begin position="209"/>
        <end position="219"/>
    </location>
</feature>
<keyword evidence="3 4" id="KW-0440">LIM domain</keyword>
<dbReference type="FunFam" id="1.10.418.10:FF:000038">
    <property type="entry name" value="LIM and calponin homology domains-containing protein 1"/>
    <property type="match status" value="1"/>
</dbReference>
<dbReference type="Pfam" id="PF15949">
    <property type="entry name" value="DUF4757"/>
    <property type="match status" value="1"/>
</dbReference>
<name>A0A673WQ00_SALTR</name>
<dbReference type="GO" id="GO:0051496">
    <property type="term" value="P:positive regulation of stress fiber assembly"/>
    <property type="evidence" value="ECO:0007669"/>
    <property type="project" value="TreeGrafter"/>
</dbReference>
<feature type="domain" description="LIM zinc-binding" evidence="7">
    <location>
        <begin position="1104"/>
        <end position="1170"/>
    </location>
</feature>
<feature type="compositionally biased region" description="Polar residues" evidence="5">
    <location>
        <begin position="479"/>
        <end position="489"/>
    </location>
</feature>
<evidence type="ECO:0000256" key="4">
    <source>
        <dbReference type="PROSITE-ProRule" id="PRU00125"/>
    </source>
</evidence>
<feature type="region of interest" description="Disordered" evidence="5">
    <location>
        <begin position="843"/>
        <end position="862"/>
    </location>
</feature>
<feature type="domain" description="Calponin-homology (CH)" evidence="6">
    <location>
        <begin position="23"/>
        <end position="140"/>
    </location>
</feature>
<dbReference type="Ensembl" id="ENSSTUT00000011411.1">
    <property type="protein sequence ID" value="ENSSTUP00000010732.1"/>
    <property type="gene ID" value="ENSSTUG00000004721.1"/>
</dbReference>
<evidence type="ECO:0000256" key="1">
    <source>
        <dbReference type="ARBA" id="ARBA00022723"/>
    </source>
</evidence>
<feature type="region of interest" description="Disordered" evidence="5">
    <location>
        <begin position="535"/>
        <end position="750"/>
    </location>
</feature>
<dbReference type="GO" id="GO:0032034">
    <property type="term" value="F:myosin II head/neck binding"/>
    <property type="evidence" value="ECO:0007669"/>
    <property type="project" value="TreeGrafter"/>
</dbReference>
<feature type="compositionally biased region" description="Basic and acidic residues" evidence="5">
    <location>
        <begin position="870"/>
        <end position="933"/>
    </location>
</feature>
<evidence type="ECO:0000256" key="3">
    <source>
        <dbReference type="ARBA" id="ARBA00023038"/>
    </source>
</evidence>
<evidence type="ECO:0000256" key="2">
    <source>
        <dbReference type="ARBA" id="ARBA00022833"/>
    </source>
</evidence>
<feature type="region of interest" description="Disordered" evidence="5">
    <location>
        <begin position="762"/>
        <end position="835"/>
    </location>
</feature>
<feature type="compositionally biased region" description="Polar residues" evidence="5">
    <location>
        <begin position="546"/>
        <end position="560"/>
    </location>
</feature>
<evidence type="ECO:0000259" key="7">
    <source>
        <dbReference type="PROSITE" id="PS50023"/>
    </source>
</evidence>
<dbReference type="InterPro" id="IPR036872">
    <property type="entry name" value="CH_dom_sf"/>
</dbReference>
<evidence type="ECO:0000256" key="5">
    <source>
        <dbReference type="SAM" id="MobiDB-lite"/>
    </source>
</evidence>
<feature type="compositionally biased region" description="Basic and acidic residues" evidence="5">
    <location>
        <begin position="248"/>
        <end position="259"/>
    </location>
</feature>
<feature type="compositionally biased region" description="Low complexity" evidence="5">
    <location>
        <begin position="490"/>
        <end position="502"/>
    </location>
</feature>
<feature type="region of interest" description="Disordered" evidence="5">
    <location>
        <begin position="275"/>
        <end position="329"/>
    </location>
</feature>
<accession>A0A673WQ00</accession>